<keyword evidence="2 3" id="KW-0802">TPR repeat</keyword>
<keyword evidence="5" id="KW-1185">Reference proteome</keyword>
<protein>
    <submittedName>
        <fullName evidence="4">Tetratricopeptide repeat protein</fullName>
    </submittedName>
</protein>
<gene>
    <name evidence="4" type="ORF">MOO47_00500</name>
</gene>
<feature type="repeat" description="TPR" evidence="3">
    <location>
        <begin position="204"/>
        <end position="237"/>
    </location>
</feature>
<dbReference type="InterPro" id="IPR052346">
    <property type="entry name" value="O-mannosyl-transferase_TMTC"/>
</dbReference>
<dbReference type="InterPro" id="IPR011990">
    <property type="entry name" value="TPR-like_helical_dom_sf"/>
</dbReference>
<dbReference type="Gene3D" id="1.25.40.10">
    <property type="entry name" value="Tetratricopeptide repeat domain"/>
    <property type="match status" value="3"/>
</dbReference>
<organism evidence="4 5">
    <name type="scientific">Bombilactobacillus thymidiniphilus</name>
    <dbReference type="NCBI Taxonomy" id="2923363"/>
    <lineage>
        <taxon>Bacteria</taxon>
        <taxon>Bacillati</taxon>
        <taxon>Bacillota</taxon>
        <taxon>Bacilli</taxon>
        <taxon>Lactobacillales</taxon>
        <taxon>Lactobacillaceae</taxon>
        <taxon>Bombilactobacillus</taxon>
    </lineage>
</organism>
<accession>A0ABY4PDS1</accession>
<keyword evidence="1" id="KW-0677">Repeat</keyword>
<evidence type="ECO:0000256" key="1">
    <source>
        <dbReference type="ARBA" id="ARBA00022737"/>
    </source>
</evidence>
<evidence type="ECO:0000256" key="3">
    <source>
        <dbReference type="PROSITE-ProRule" id="PRU00339"/>
    </source>
</evidence>
<dbReference type="SMART" id="SM00028">
    <property type="entry name" value="TPR"/>
    <property type="match status" value="4"/>
</dbReference>
<reference evidence="4 5" key="1">
    <citation type="journal article" date="2022" name="Int. J. Syst. Evol. Microbiol.">
        <title>Apilactobacillus apisilvae sp. nov., Nicolia spurrieriana gen. nov. sp. nov., Bombilactobacillus folatiphilus sp. nov. and Bombilactobacillus thymidiniphilus sp. nov., four new lactic acid bacterial isolates from stingless bees Tetragonula carbonaria and Austroplebeia australis.</title>
        <authorList>
            <person name="Oliphant S.A."/>
            <person name="Watson-Haigh N.S."/>
            <person name="Sumby K.M."/>
            <person name="Gardner J."/>
            <person name="Groom S."/>
            <person name="Jiranek V."/>
        </authorList>
    </citation>
    <scope>NUCLEOTIDE SEQUENCE [LARGE SCALE GENOMIC DNA]</scope>
    <source>
        <strain evidence="4 5">SG4_A1</strain>
    </source>
</reference>
<sequence length="423" mass="47832">MSFIYQALAALDAGNIVQTQELVQQALTQDNDDDLFNGAQQLANKGISDQAAIIYQHLLQKYPDEDLLKVNLAEILISDDQIETATDLLDQVKPESEAYLSALMVAADMYQTLGFYEVSEQKLQTALKLAPEEPVIQFALAELFFNENKFMPAINFYERLLEQDISVFAGISLHQRLAAAYAGNGQYEQAVEQYQQTAMELMNTDNLYNYASLELELKHYDEAKKITQQLLELSPDYSPAYVLTAKLAWHNDDYQEVVQAAQSGLSYDQFNQLLYKLGAKAAGKLGDESTAIKLLTTGIATLDAPADLILLLSDLYLQQAKFTESLQLLEQYQVQLSDEPKTHWNTARSLVQLDQEQKALSEMLAVFQELKQNSRYLKDLINILQTNGRTDLLPMAIQQYLQLVPDDWQMQELLQEVAVDNDN</sequence>
<evidence type="ECO:0000256" key="2">
    <source>
        <dbReference type="ARBA" id="ARBA00022803"/>
    </source>
</evidence>
<dbReference type="EMBL" id="CP093365">
    <property type="protein sequence ID" value="UQS83715.1"/>
    <property type="molecule type" value="Genomic_DNA"/>
</dbReference>
<dbReference type="PANTHER" id="PTHR44227:SF3">
    <property type="entry name" value="PROTEIN O-MANNOSYL-TRANSFERASE TMTC4"/>
    <property type="match status" value="1"/>
</dbReference>
<dbReference type="Pfam" id="PF13181">
    <property type="entry name" value="TPR_8"/>
    <property type="match status" value="1"/>
</dbReference>
<dbReference type="PROSITE" id="PS50005">
    <property type="entry name" value="TPR"/>
    <property type="match status" value="1"/>
</dbReference>
<dbReference type="InterPro" id="IPR019734">
    <property type="entry name" value="TPR_rpt"/>
</dbReference>
<evidence type="ECO:0000313" key="5">
    <source>
        <dbReference type="Proteomes" id="UP000831947"/>
    </source>
</evidence>
<dbReference type="PANTHER" id="PTHR44227">
    <property type="match status" value="1"/>
</dbReference>
<proteinExistence type="predicted"/>
<dbReference type="Proteomes" id="UP000831947">
    <property type="component" value="Chromosome"/>
</dbReference>
<evidence type="ECO:0000313" key="4">
    <source>
        <dbReference type="EMBL" id="UQS83715.1"/>
    </source>
</evidence>
<dbReference type="SUPFAM" id="SSF48452">
    <property type="entry name" value="TPR-like"/>
    <property type="match status" value="2"/>
</dbReference>
<name>A0ABY4PDS1_9LACO</name>
<dbReference type="RefSeq" id="WP_249512900.1">
    <property type="nucleotide sequence ID" value="NZ_CP093365.1"/>
</dbReference>